<gene>
    <name evidence="3" type="ORF">TSOC_007992</name>
</gene>
<dbReference type="Pfam" id="PF01210">
    <property type="entry name" value="NAD_Gly3P_dh_N"/>
    <property type="match status" value="1"/>
</dbReference>
<protein>
    <submittedName>
        <fullName evidence="3">Glycerol-3-phosphate dehydrogenase [NAD(P)+]</fullName>
    </submittedName>
</protein>
<dbReference type="EMBL" id="PGGS01000284">
    <property type="protein sequence ID" value="PNH05726.1"/>
    <property type="molecule type" value="Genomic_DNA"/>
</dbReference>
<dbReference type="Gene3D" id="3.40.50.720">
    <property type="entry name" value="NAD(P)-binding Rossmann-like Domain"/>
    <property type="match status" value="1"/>
</dbReference>
<evidence type="ECO:0000256" key="1">
    <source>
        <dbReference type="SAM" id="MobiDB-lite"/>
    </source>
</evidence>
<dbReference type="GO" id="GO:0016616">
    <property type="term" value="F:oxidoreductase activity, acting on the CH-OH group of donors, NAD or NADP as acceptor"/>
    <property type="evidence" value="ECO:0007669"/>
    <property type="project" value="InterPro"/>
</dbReference>
<dbReference type="InterPro" id="IPR036291">
    <property type="entry name" value="NAD(P)-bd_dom_sf"/>
</dbReference>
<feature type="compositionally biased region" description="Gly residues" evidence="1">
    <location>
        <begin position="158"/>
        <end position="179"/>
    </location>
</feature>
<dbReference type="Proteomes" id="UP000236333">
    <property type="component" value="Unassembled WGS sequence"/>
</dbReference>
<feature type="region of interest" description="Disordered" evidence="1">
    <location>
        <begin position="158"/>
        <end position="182"/>
    </location>
</feature>
<dbReference type="GO" id="GO:0046168">
    <property type="term" value="P:glycerol-3-phosphate catabolic process"/>
    <property type="evidence" value="ECO:0007669"/>
    <property type="project" value="InterPro"/>
</dbReference>
<dbReference type="GO" id="GO:0051287">
    <property type="term" value="F:NAD binding"/>
    <property type="evidence" value="ECO:0007669"/>
    <property type="project" value="InterPro"/>
</dbReference>
<sequence length="211" mass="20203">MEVERTTGVLAAERLSDVLRAASSGPVAHLLAAPQILVSCSKGIGLDSLETVAGLLQRLVPPPFAPRLAFLSGPSFAAEVAAGLPTAVTVAAKGADAVEVVTEVMSRELKPEVGLDVLRGVVTVATATGSGRTAATEVTVAVTAASASSAAAGCAAGGGGGGGGGGGKEGGDGGSSGAGGRRRGEEALRLLAAAAAGAAAATAVLLRLRGR</sequence>
<reference evidence="3 4" key="1">
    <citation type="journal article" date="2017" name="Mol. Biol. Evol.">
        <title>The 4-celled Tetrabaena socialis nuclear genome reveals the essential components for genetic control of cell number at the origin of multicellularity in the volvocine lineage.</title>
        <authorList>
            <person name="Featherston J."/>
            <person name="Arakaki Y."/>
            <person name="Hanschen E.R."/>
            <person name="Ferris P.J."/>
            <person name="Michod R.E."/>
            <person name="Olson B.J.S.C."/>
            <person name="Nozaki H."/>
            <person name="Durand P.M."/>
        </authorList>
    </citation>
    <scope>NUCLEOTIDE SEQUENCE [LARGE SCALE GENOMIC DNA]</scope>
    <source>
        <strain evidence="3 4">NIES-571</strain>
    </source>
</reference>
<dbReference type="SUPFAM" id="SSF51735">
    <property type="entry name" value="NAD(P)-binding Rossmann-fold domains"/>
    <property type="match status" value="1"/>
</dbReference>
<proteinExistence type="predicted"/>
<dbReference type="InterPro" id="IPR011128">
    <property type="entry name" value="G3P_DH_NAD-dep_N"/>
</dbReference>
<evidence type="ECO:0000313" key="4">
    <source>
        <dbReference type="Proteomes" id="UP000236333"/>
    </source>
</evidence>
<organism evidence="3 4">
    <name type="scientific">Tetrabaena socialis</name>
    <dbReference type="NCBI Taxonomy" id="47790"/>
    <lineage>
        <taxon>Eukaryota</taxon>
        <taxon>Viridiplantae</taxon>
        <taxon>Chlorophyta</taxon>
        <taxon>core chlorophytes</taxon>
        <taxon>Chlorophyceae</taxon>
        <taxon>CS clade</taxon>
        <taxon>Chlamydomonadales</taxon>
        <taxon>Tetrabaenaceae</taxon>
        <taxon>Tetrabaena</taxon>
    </lineage>
</organism>
<feature type="domain" description="Glycerol-3-phosphate dehydrogenase NAD-dependent N-terminal" evidence="2">
    <location>
        <begin position="27"/>
        <end position="94"/>
    </location>
</feature>
<name>A0A2J7ZZP8_9CHLO</name>
<accession>A0A2J7ZZP8</accession>
<keyword evidence="4" id="KW-1185">Reference proteome</keyword>
<dbReference type="AlphaFoldDB" id="A0A2J7ZZP8"/>
<evidence type="ECO:0000313" key="3">
    <source>
        <dbReference type="EMBL" id="PNH05726.1"/>
    </source>
</evidence>
<evidence type="ECO:0000259" key="2">
    <source>
        <dbReference type="Pfam" id="PF01210"/>
    </source>
</evidence>
<comment type="caution">
    <text evidence="3">The sequence shown here is derived from an EMBL/GenBank/DDBJ whole genome shotgun (WGS) entry which is preliminary data.</text>
</comment>